<comment type="caution">
    <text evidence="2">The sequence shown here is derived from an EMBL/GenBank/DDBJ whole genome shotgun (WGS) entry which is preliminary data.</text>
</comment>
<evidence type="ECO:0000313" key="2">
    <source>
        <dbReference type="EMBL" id="MFD1249585.1"/>
    </source>
</evidence>
<name>A0ABW3W505_9ACTN</name>
<dbReference type="Pfam" id="PF07963">
    <property type="entry name" value="N_methyl"/>
    <property type="match status" value="1"/>
</dbReference>
<evidence type="ECO:0000313" key="3">
    <source>
        <dbReference type="Proteomes" id="UP001597229"/>
    </source>
</evidence>
<dbReference type="EMBL" id="JBHTLX010000021">
    <property type="protein sequence ID" value="MFD1249585.1"/>
    <property type="molecule type" value="Genomic_DNA"/>
</dbReference>
<protein>
    <submittedName>
        <fullName evidence="2">Type II secretion system protein</fullName>
    </submittedName>
</protein>
<dbReference type="Gene3D" id="3.30.700.10">
    <property type="entry name" value="Glycoprotein, Type 4 Pilin"/>
    <property type="match status" value="1"/>
</dbReference>
<dbReference type="InterPro" id="IPR012902">
    <property type="entry name" value="N_methyl_site"/>
</dbReference>
<keyword evidence="3" id="KW-1185">Reference proteome</keyword>
<feature type="transmembrane region" description="Helical" evidence="1">
    <location>
        <begin position="20"/>
        <end position="42"/>
    </location>
</feature>
<gene>
    <name evidence="2" type="ORF">ACFQ3F_17425</name>
</gene>
<keyword evidence="1" id="KW-0472">Membrane</keyword>
<evidence type="ECO:0000256" key="1">
    <source>
        <dbReference type="SAM" id="Phobius"/>
    </source>
</evidence>
<organism evidence="2 3">
    <name type="scientific">Nocardioides ginsengisoli</name>
    <dbReference type="NCBI Taxonomy" id="363868"/>
    <lineage>
        <taxon>Bacteria</taxon>
        <taxon>Bacillati</taxon>
        <taxon>Actinomycetota</taxon>
        <taxon>Actinomycetes</taxon>
        <taxon>Propionibacteriales</taxon>
        <taxon>Nocardioidaceae</taxon>
        <taxon>Nocardioides</taxon>
    </lineage>
</organism>
<accession>A0ABW3W505</accession>
<keyword evidence="1" id="KW-0812">Transmembrane</keyword>
<dbReference type="RefSeq" id="WP_367919924.1">
    <property type="nucleotide sequence ID" value="NZ_BAABAC010000024.1"/>
</dbReference>
<reference evidence="3" key="1">
    <citation type="journal article" date="2019" name="Int. J. Syst. Evol. Microbiol.">
        <title>The Global Catalogue of Microorganisms (GCM) 10K type strain sequencing project: providing services to taxonomists for standard genome sequencing and annotation.</title>
        <authorList>
            <consortium name="The Broad Institute Genomics Platform"/>
            <consortium name="The Broad Institute Genome Sequencing Center for Infectious Disease"/>
            <person name="Wu L."/>
            <person name="Ma J."/>
        </authorList>
    </citation>
    <scope>NUCLEOTIDE SEQUENCE [LARGE SCALE GENOMIC DNA]</scope>
    <source>
        <strain evidence="3">CCUG 52478</strain>
    </source>
</reference>
<sequence length="159" mass="16374">MDLRGRLRTGSDRGETLVEVLAAVVILGIAGVAIVAGLMLSVQASDIHRKESTGGAYVRSYAEAIEKYLNTTAHYVKCAGSGDYSLSDIGFAAPTGYTASHTAATVLAGDGSAVTTGSCPSRDTGVQRLTLTVASNDGRASERLTIVVRRDCGTGTSCD</sequence>
<keyword evidence="1" id="KW-1133">Transmembrane helix</keyword>
<proteinExistence type="predicted"/>
<dbReference type="Proteomes" id="UP001597229">
    <property type="component" value="Unassembled WGS sequence"/>
</dbReference>